<sequence>MSSEVFRRVGRGGAGNWYSKKDIDDADKVASEDLEAQKPIPSAATPTTASTSSEDTAAYSRAGRGGAGNFYDPKDTDEARRQEKEDSRRTNAALSSAGTSKPRTGLSGRGGVGNWSDPSTTALTKQQEKEEQERREHLEAQILQDVDAGLAPPPAAYHYQGREQEER</sequence>
<accession>A0A1J7JZH1</accession>
<dbReference type="PANTHER" id="PTHR34693:SF1">
    <property type="entry name" value="PROTEIN PAR32"/>
    <property type="match status" value="1"/>
</dbReference>
<feature type="compositionally biased region" description="Basic and acidic residues" evidence="1">
    <location>
        <begin position="19"/>
        <end position="31"/>
    </location>
</feature>
<dbReference type="InterPro" id="IPR053203">
    <property type="entry name" value="Cisplatin_resist-associated"/>
</dbReference>
<evidence type="ECO:0000313" key="2">
    <source>
        <dbReference type="EMBL" id="OIW33250.1"/>
    </source>
</evidence>
<dbReference type="OrthoDB" id="4159136at2759"/>
<name>A0A1J7JZH1_9PEZI</name>
<gene>
    <name evidence="2" type="ORF">CONLIGDRAFT_640396</name>
</gene>
<feature type="compositionally biased region" description="Basic and acidic residues" evidence="1">
    <location>
        <begin position="126"/>
        <end position="139"/>
    </location>
</feature>
<evidence type="ECO:0000256" key="1">
    <source>
        <dbReference type="SAM" id="MobiDB-lite"/>
    </source>
</evidence>
<dbReference type="AlphaFoldDB" id="A0A1J7JZH1"/>
<proteinExistence type="predicted"/>
<dbReference type="Proteomes" id="UP000182658">
    <property type="component" value="Unassembled WGS sequence"/>
</dbReference>
<feature type="compositionally biased region" description="Polar residues" evidence="1">
    <location>
        <begin position="90"/>
        <end position="102"/>
    </location>
</feature>
<feature type="region of interest" description="Disordered" evidence="1">
    <location>
        <begin position="1"/>
        <end position="167"/>
    </location>
</feature>
<keyword evidence="3" id="KW-1185">Reference proteome</keyword>
<dbReference type="PANTHER" id="PTHR34693">
    <property type="entry name" value="PROTEIN PAR32"/>
    <property type="match status" value="1"/>
</dbReference>
<organism evidence="2 3">
    <name type="scientific">Coniochaeta ligniaria NRRL 30616</name>
    <dbReference type="NCBI Taxonomy" id="1408157"/>
    <lineage>
        <taxon>Eukaryota</taxon>
        <taxon>Fungi</taxon>
        <taxon>Dikarya</taxon>
        <taxon>Ascomycota</taxon>
        <taxon>Pezizomycotina</taxon>
        <taxon>Sordariomycetes</taxon>
        <taxon>Sordariomycetidae</taxon>
        <taxon>Coniochaetales</taxon>
        <taxon>Coniochaetaceae</taxon>
        <taxon>Coniochaeta</taxon>
    </lineage>
</organism>
<evidence type="ECO:0000313" key="3">
    <source>
        <dbReference type="Proteomes" id="UP000182658"/>
    </source>
</evidence>
<dbReference type="InParanoid" id="A0A1J7JZH1"/>
<feature type="compositionally biased region" description="Low complexity" evidence="1">
    <location>
        <begin position="42"/>
        <end position="62"/>
    </location>
</feature>
<protein>
    <submittedName>
        <fullName evidence="2">Uncharacterized protein</fullName>
    </submittedName>
</protein>
<feature type="compositionally biased region" description="Basic and acidic residues" evidence="1">
    <location>
        <begin position="72"/>
        <end position="89"/>
    </location>
</feature>
<dbReference type="EMBL" id="KV875094">
    <property type="protein sequence ID" value="OIW33250.1"/>
    <property type="molecule type" value="Genomic_DNA"/>
</dbReference>
<reference evidence="2 3" key="1">
    <citation type="submission" date="2016-10" db="EMBL/GenBank/DDBJ databases">
        <title>Draft genome sequence of Coniochaeta ligniaria NRRL30616, a lignocellulolytic fungus for bioabatement of inhibitors in plant biomass hydrolysates.</title>
        <authorList>
            <consortium name="DOE Joint Genome Institute"/>
            <person name="Jimenez D.J."/>
            <person name="Hector R.E."/>
            <person name="Riley R."/>
            <person name="Sun H."/>
            <person name="Grigoriev I.V."/>
            <person name="Van Elsas J.D."/>
            <person name="Nichols N.N."/>
        </authorList>
    </citation>
    <scope>NUCLEOTIDE SEQUENCE [LARGE SCALE GENOMIC DNA]</scope>
    <source>
        <strain evidence="2 3">NRRL 30616</strain>
    </source>
</reference>